<dbReference type="GO" id="GO:0016874">
    <property type="term" value="F:ligase activity"/>
    <property type="evidence" value="ECO:0007669"/>
    <property type="project" value="UniProtKB-KW"/>
</dbReference>
<evidence type="ECO:0000313" key="2">
    <source>
        <dbReference type="Proteomes" id="UP000054099"/>
    </source>
</evidence>
<dbReference type="EMBL" id="LNQN01000011">
    <property type="protein sequence ID" value="KSU76565.1"/>
    <property type="molecule type" value="Genomic_DNA"/>
</dbReference>
<dbReference type="Proteomes" id="UP000054099">
    <property type="component" value="Unassembled WGS sequence"/>
</dbReference>
<evidence type="ECO:0000313" key="1">
    <source>
        <dbReference type="EMBL" id="KSU76565.1"/>
    </source>
</evidence>
<keyword evidence="2" id="KW-1185">Reference proteome</keyword>
<comment type="caution">
    <text evidence="1">The sequence shown here is derived from an EMBL/GenBank/DDBJ whole genome shotgun (WGS) entry which is preliminary data.</text>
</comment>
<reference evidence="1 2" key="1">
    <citation type="journal article" date="2014" name="Antonie Van Leeuwenhoek">
        <title>Fictibacillus enclensis sp. nov., isolated from marine sediment.</title>
        <authorList>
            <person name="Dastager S.G."/>
            <person name="Mawlankar R."/>
            <person name="Srinivasan K."/>
            <person name="Tang S.K."/>
            <person name="Lee J.C."/>
            <person name="Ramana V.V."/>
            <person name="Shouche Y.S."/>
        </authorList>
    </citation>
    <scope>NUCLEOTIDE SEQUENCE [LARGE SCALE GENOMIC DNA]</scope>
    <source>
        <strain evidence="1 2">NIO-1003</strain>
    </source>
</reference>
<name>A0A0V8IP98_9BACL</name>
<sequence length="65" mass="7646">MESSKQQAGELCLVCEERKQIGIHILHQYICMDCEEKIVSAETNDEYYKHYLNQLRKLKLVKSSV</sequence>
<dbReference type="RefSeq" id="WP_061976004.1">
    <property type="nucleotide sequence ID" value="NZ_FMAV01000009.1"/>
</dbReference>
<dbReference type="Pfam" id="PF10764">
    <property type="entry name" value="Gin"/>
    <property type="match status" value="1"/>
</dbReference>
<accession>A0A0V8IP98</accession>
<keyword evidence="1" id="KW-0436">Ligase</keyword>
<proteinExistence type="predicted"/>
<organism evidence="1 2">
    <name type="scientific">Fictibacillus enclensis</name>
    <dbReference type="NCBI Taxonomy" id="1017270"/>
    <lineage>
        <taxon>Bacteria</taxon>
        <taxon>Bacillati</taxon>
        <taxon>Bacillota</taxon>
        <taxon>Bacilli</taxon>
        <taxon>Bacillales</taxon>
        <taxon>Fictibacillaceae</taxon>
        <taxon>Fictibacillus</taxon>
    </lineage>
</organism>
<protein>
    <submittedName>
        <fullName evidence="1">Carnitine--CoA ligase</fullName>
    </submittedName>
</protein>
<dbReference type="AlphaFoldDB" id="A0A0V8IP98"/>
<gene>
    <name evidence="1" type="ORF">AS030_22635</name>
</gene>
<dbReference type="OrthoDB" id="2886653at2"/>
<dbReference type="InterPro" id="IPR019700">
    <property type="entry name" value="Sigma-G_inhibitor_Gin"/>
</dbReference>